<dbReference type="Proteomes" id="UP000003094">
    <property type="component" value="Unassembled WGS sequence"/>
</dbReference>
<protein>
    <recommendedName>
        <fullName evidence="1">GmrSD restriction endonucleases N-terminal domain-containing protein</fullName>
    </recommendedName>
</protein>
<keyword evidence="3" id="KW-1185">Reference proteome</keyword>
<dbReference type="EMBL" id="ADHJ01000023">
    <property type="protein sequence ID" value="EFU40996.1"/>
    <property type="molecule type" value="Genomic_DNA"/>
</dbReference>
<reference evidence="2 3" key="1">
    <citation type="journal article" date="2010" name="BMC Genomics">
        <title>Genome sequence of the pattern forming Paenibacillus vortex bacterium reveals potential for thriving in complex environments.</title>
        <authorList>
            <person name="Sirota-Madi A."/>
            <person name="Olender T."/>
            <person name="Helman Y."/>
            <person name="Ingham C."/>
            <person name="Brainis I."/>
            <person name="Roth D."/>
            <person name="Hagi E."/>
            <person name="Brodsky L."/>
            <person name="Leshkowitz D."/>
            <person name="Galatenko V."/>
            <person name="Nikolaev V."/>
            <person name="Mugasimangalam R.C."/>
            <person name="Bransburg-Zabary S."/>
            <person name="Gutnick D.L."/>
            <person name="Lancet D."/>
            <person name="Ben-Jacob E."/>
        </authorList>
    </citation>
    <scope>NUCLEOTIDE SEQUENCE [LARGE SCALE GENOMIC DNA]</scope>
    <source>
        <strain evidence="2 3">V453</strain>
    </source>
</reference>
<name>A0A2R9SUF7_9BACL</name>
<organism evidence="2 3">
    <name type="scientific">Paenibacillus vortex V453</name>
    <dbReference type="NCBI Taxonomy" id="715225"/>
    <lineage>
        <taxon>Bacteria</taxon>
        <taxon>Bacillati</taxon>
        <taxon>Bacillota</taxon>
        <taxon>Bacilli</taxon>
        <taxon>Bacillales</taxon>
        <taxon>Paenibacillaceae</taxon>
        <taxon>Paenibacillus</taxon>
    </lineage>
</organism>
<comment type="caution">
    <text evidence="2">The sequence shown here is derived from an EMBL/GenBank/DDBJ whole genome shotgun (WGS) entry which is preliminary data.</text>
</comment>
<evidence type="ECO:0000313" key="3">
    <source>
        <dbReference type="Proteomes" id="UP000003094"/>
    </source>
</evidence>
<dbReference type="KEGG" id="pvo:PVOR_15224"/>
<evidence type="ECO:0000313" key="2">
    <source>
        <dbReference type="EMBL" id="EFU40996.1"/>
    </source>
</evidence>
<dbReference type="PANTHER" id="PTHR39639:SF1">
    <property type="entry name" value="DUF262 DOMAIN-CONTAINING PROTEIN"/>
    <property type="match status" value="1"/>
</dbReference>
<accession>A0A2R9SUF7</accession>
<dbReference type="InterPro" id="IPR004919">
    <property type="entry name" value="GmrSD_N"/>
</dbReference>
<feature type="domain" description="GmrSD restriction endonucleases N-terminal" evidence="1">
    <location>
        <begin position="29"/>
        <end position="180"/>
    </location>
</feature>
<gene>
    <name evidence="2" type="ORF">PVOR_15224</name>
</gene>
<proteinExistence type="predicted"/>
<dbReference type="Pfam" id="PF03235">
    <property type="entry name" value="GmrSD_N"/>
    <property type="match status" value="1"/>
</dbReference>
<dbReference type="AlphaFoldDB" id="A0A2R9SUF7"/>
<dbReference type="PANTHER" id="PTHR39639">
    <property type="entry name" value="CHROMOSOME 16, WHOLE GENOME SHOTGUN SEQUENCE"/>
    <property type="match status" value="1"/>
</dbReference>
<sequence>MTLDEQLQEQKRKVDFNSFDISVKELISMFESDIIDIAPEYQRQFRWEEERESALIESIFLGIPIPNLFMATNADGTWELIDGVQRLSTIIHFAGEEKLLEKINKDSRLKLTGLKKITELNGKSFNELSKTHQLSFLLNSPLKVITLSDKSDVEVRFDLFERLNTGGVRLSDQEIRSCIFRGKFNNFLKELAANPDFQSVVKLTDKQENDGTREELVLRFFAYLNNSHNFEHSVVNFLNEYMKNAREDFDYQSNKQIFEIVFKKLGAALEYGIVRGQRNLTPFNLFEAVAVGAALVIKEGLDIKTEGIFEWMNSDDMQGLTSGATNSKKRVQDRINYAKDKLI</sequence>
<evidence type="ECO:0000259" key="1">
    <source>
        <dbReference type="Pfam" id="PF03235"/>
    </source>
</evidence>